<evidence type="ECO:0000313" key="5">
    <source>
        <dbReference type="Proteomes" id="UP000050761"/>
    </source>
</evidence>
<dbReference type="WBParaSite" id="HPBE_0002248601-mRNA-1">
    <property type="protein sequence ID" value="HPBE_0002248601-mRNA-1"/>
    <property type="gene ID" value="HPBE_0002248601"/>
</dbReference>
<evidence type="ECO:0000256" key="1">
    <source>
        <dbReference type="ARBA" id="ARBA00022737"/>
    </source>
</evidence>
<dbReference type="AlphaFoldDB" id="A0A3P8GDB6"/>
<organism evidence="4">
    <name type="scientific">Heligmosomoides polygyrus</name>
    <name type="common">Parasitic roundworm</name>
    <dbReference type="NCBI Taxonomy" id="6339"/>
    <lineage>
        <taxon>Eukaryota</taxon>
        <taxon>Metazoa</taxon>
        <taxon>Ecdysozoa</taxon>
        <taxon>Nematoda</taxon>
        <taxon>Chromadorea</taxon>
        <taxon>Rhabditida</taxon>
        <taxon>Rhabditina</taxon>
        <taxon>Rhabditomorpha</taxon>
        <taxon>Strongyloidea</taxon>
        <taxon>Heligmosomidae</taxon>
        <taxon>Heligmosomoides</taxon>
    </lineage>
</organism>
<dbReference type="SUPFAM" id="SSF63748">
    <property type="entry name" value="Tudor/PWWP/MBT"/>
    <property type="match status" value="2"/>
</dbReference>
<dbReference type="GO" id="GO:0042393">
    <property type="term" value="F:histone binding"/>
    <property type="evidence" value="ECO:0007669"/>
    <property type="project" value="TreeGrafter"/>
</dbReference>
<evidence type="ECO:0000313" key="6">
    <source>
        <dbReference type="WBParaSite" id="HPBE_0002248601-mRNA-1"/>
    </source>
</evidence>
<evidence type="ECO:0000313" key="4">
    <source>
        <dbReference type="EMBL" id="VDP32859.1"/>
    </source>
</evidence>
<gene>
    <name evidence="4" type="ORF">HPBE_LOCUS22485</name>
</gene>
<feature type="compositionally biased region" description="Basic and acidic residues" evidence="3">
    <location>
        <begin position="10"/>
        <end position="23"/>
    </location>
</feature>
<dbReference type="Gene3D" id="2.30.30.140">
    <property type="match status" value="2"/>
</dbReference>
<dbReference type="OrthoDB" id="5912862at2759"/>
<protein>
    <submittedName>
        <fullName evidence="6">Mbt repeat protein</fullName>
    </submittedName>
</protein>
<dbReference type="PANTHER" id="PTHR12247:SF132">
    <property type="entry name" value="POLYCOMB PROTEIN SCM"/>
    <property type="match status" value="1"/>
</dbReference>
<dbReference type="GO" id="GO:0005634">
    <property type="term" value="C:nucleus"/>
    <property type="evidence" value="ECO:0007669"/>
    <property type="project" value="InterPro"/>
</dbReference>
<evidence type="ECO:0000256" key="2">
    <source>
        <dbReference type="PROSITE-ProRule" id="PRU00459"/>
    </source>
</evidence>
<proteinExistence type="predicted"/>
<dbReference type="InterPro" id="IPR004092">
    <property type="entry name" value="Mbt"/>
</dbReference>
<feature type="repeat" description="MBT" evidence="2">
    <location>
        <begin position="196"/>
        <end position="306"/>
    </location>
</feature>
<keyword evidence="1" id="KW-0677">Repeat</keyword>
<dbReference type="GO" id="GO:0045892">
    <property type="term" value="P:negative regulation of DNA-templated transcription"/>
    <property type="evidence" value="ECO:0007669"/>
    <property type="project" value="TreeGrafter"/>
</dbReference>
<reference evidence="4 5" key="1">
    <citation type="submission" date="2018-11" db="EMBL/GenBank/DDBJ databases">
        <authorList>
            <consortium name="Pathogen Informatics"/>
        </authorList>
    </citation>
    <scope>NUCLEOTIDE SEQUENCE [LARGE SCALE GENOMIC DNA]</scope>
</reference>
<dbReference type="Proteomes" id="UP000050761">
    <property type="component" value="Unassembled WGS sequence"/>
</dbReference>
<dbReference type="GO" id="GO:0003682">
    <property type="term" value="F:chromatin binding"/>
    <property type="evidence" value="ECO:0007669"/>
    <property type="project" value="TreeGrafter"/>
</dbReference>
<feature type="region of interest" description="Disordered" evidence="3">
    <location>
        <begin position="1"/>
        <end position="83"/>
    </location>
</feature>
<dbReference type="InterPro" id="IPR050548">
    <property type="entry name" value="PcG_chromatin_remod_factors"/>
</dbReference>
<reference evidence="6" key="2">
    <citation type="submission" date="2019-09" db="UniProtKB">
        <authorList>
            <consortium name="WormBaseParasite"/>
        </authorList>
    </citation>
    <scope>IDENTIFICATION</scope>
</reference>
<feature type="repeat" description="MBT" evidence="2">
    <location>
        <begin position="86"/>
        <end position="188"/>
    </location>
</feature>
<accession>A0A3P8GDB6</accession>
<dbReference type="Pfam" id="PF02820">
    <property type="entry name" value="MBT"/>
    <property type="match status" value="2"/>
</dbReference>
<keyword evidence="5" id="KW-1185">Reference proteome</keyword>
<name>A0A3P8GDB6_HELPZ</name>
<dbReference type="PROSITE" id="PS51079">
    <property type="entry name" value="MBT"/>
    <property type="match status" value="2"/>
</dbReference>
<evidence type="ECO:0000256" key="3">
    <source>
        <dbReference type="SAM" id="MobiDB-lite"/>
    </source>
</evidence>
<dbReference type="SMART" id="SM00561">
    <property type="entry name" value="MBT"/>
    <property type="match status" value="2"/>
</dbReference>
<dbReference type="PANTHER" id="PTHR12247">
    <property type="entry name" value="POLYCOMB GROUP PROTEIN"/>
    <property type="match status" value="1"/>
</dbReference>
<sequence>MTDVVPEGEEFGHDVPMDPTMEREESEQSEELEISEPLDSEGHPDDTGDNVEAADRFDHNEEPRPSTPKHADEVSTSSSTPVGAAFDWDTYLREQNAEPAPPECFFQPDTAPENKFQIGMKLMIADPRGPSGSSAMFCLGTVVNVYKLWLCVRLEGLDNSHEKWIFCDDESIQPIGPTSEDHMKLNPPIGFIHHHGTFPKFLEQHLKPDETTGASVLCPPEWFDPISEVRRPSRNYFKVGQKVEAIDQRSFNGKTCPATIVEVTKTQIQIHFDGWNNGYDIKEPYFTRFVMPVGWSKKNGVEISPPKTGGKSTFYSIADKLKASCITRCRDGIATMSFAERIVGDDDASTRSGASHPLCVSGAGHHDQKIAAYARLLLCGCAE</sequence>
<feature type="compositionally biased region" description="Basic and acidic residues" evidence="3">
    <location>
        <begin position="53"/>
        <end position="73"/>
    </location>
</feature>
<dbReference type="EMBL" id="UZAH01034030">
    <property type="protein sequence ID" value="VDP32859.1"/>
    <property type="molecule type" value="Genomic_DNA"/>
</dbReference>
<feature type="compositionally biased region" description="Acidic residues" evidence="3">
    <location>
        <begin position="24"/>
        <end position="39"/>
    </location>
</feature>